<reference evidence="2" key="1">
    <citation type="submission" date="2016-06" db="UniProtKB">
        <authorList>
            <consortium name="WormBaseParasite"/>
        </authorList>
    </citation>
    <scope>IDENTIFICATION</scope>
</reference>
<accession>A0A183AS82</accession>
<feature type="compositionally biased region" description="Basic and acidic residues" evidence="1">
    <location>
        <begin position="79"/>
        <end position="89"/>
    </location>
</feature>
<feature type="region of interest" description="Disordered" evidence="1">
    <location>
        <begin position="135"/>
        <end position="211"/>
    </location>
</feature>
<evidence type="ECO:0000313" key="2">
    <source>
        <dbReference type="WBParaSite" id="ECPE_0000984801-mRNA-1"/>
    </source>
</evidence>
<feature type="compositionally biased region" description="Basic and acidic residues" evidence="1">
    <location>
        <begin position="154"/>
        <end position="167"/>
    </location>
</feature>
<name>A0A183AS82_9TREM</name>
<proteinExistence type="predicted"/>
<protein>
    <submittedName>
        <fullName evidence="2">Serine/arginine repetitive matrix protein 2</fullName>
    </submittedName>
</protein>
<dbReference type="AlphaFoldDB" id="A0A183AS82"/>
<evidence type="ECO:0000256" key="1">
    <source>
        <dbReference type="SAM" id="MobiDB-lite"/>
    </source>
</evidence>
<dbReference type="WBParaSite" id="ECPE_0000984801-mRNA-1">
    <property type="protein sequence ID" value="ECPE_0000984801-mRNA-1"/>
    <property type="gene ID" value="ECPE_0000984801"/>
</dbReference>
<sequence>LILTIVVQHSSGYFNSSSSVNSSISFYNRRSNTNKVPKLSTTSRRRRGAFGRARHWAKRRNLKKNNVVNDVIDAAAATKQHENLERSPSAEKTPQLKTDHHSPCPMFTNYNYDQGDSGSDRTPPATSPLAALRMHKNDDTNNPVDDESFAPTVEHVHDDVKTEEVLRDQSTGGDDFSLADSPLPVEPESPRIVKNNSPPASVPSPTRPSSPVVAVAEEQVVERMNAAPVSLPSPVRDRLRSQRKGRGRRTLAARTSIISSLFQNPLRKNAVVKVSALRPHHL</sequence>
<organism evidence="2">
    <name type="scientific">Echinostoma caproni</name>
    <dbReference type="NCBI Taxonomy" id="27848"/>
    <lineage>
        <taxon>Eukaryota</taxon>
        <taxon>Metazoa</taxon>
        <taxon>Spiralia</taxon>
        <taxon>Lophotrochozoa</taxon>
        <taxon>Platyhelminthes</taxon>
        <taxon>Trematoda</taxon>
        <taxon>Digenea</taxon>
        <taxon>Plagiorchiida</taxon>
        <taxon>Echinostomata</taxon>
        <taxon>Echinostomatoidea</taxon>
        <taxon>Echinostomatidae</taxon>
        <taxon>Echinostoma</taxon>
    </lineage>
</organism>
<feature type="region of interest" description="Disordered" evidence="1">
    <location>
        <begin position="78"/>
        <end position="104"/>
    </location>
</feature>